<feature type="non-terminal residue" evidence="2">
    <location>
        <position position="1"/>
    </location>
</feature>
<feature type="compositionally biased region" description="Basic residues" evidence="1">
    <location>
        <begin position="59"/>
        <end position="68"/>
    </location>
</feature>
<accession>A0A2N8TAW4</accession>
<dbReference type="Proteomes" id="UP000235943">
    <property type="component" value="Unassembled WGS sequence"/>
</dbReference>
<feature type="compositionally biased region" description="Basic and acidic residues" evidence="1">
    <location>
        <begin position="91"/>
        <end position="109"/>
    </location>
</feature>
<name>A0A2N8TAW4_9ACTN</name>
<organism evidence="2 3">
    <name type="scientific">Streptomyces cahuitamycinicus</name>
    <dbReference type="NCBI Taxonomy" id="2070367"/>
    <lineage>
        <taxon>Bacteria</taxon>
        <taxon>Bacillati</taxon>
        <taxon>Actinomycetota</taxon>
        <taxon>Actinomycetes</taxon>
        <taxon>Kitasatosporales</taxon>
        <taxon>Streptomycetaceae</taxon>
        <taxon>Streptomyces</taxon>
    </lineage>
</organism>
<evidence type="ECO:0000256" key="1">
    <source>
        <dbReference type="SAM" id="MobiDB-lite"/>
    </source>
</evidence>
<gene>
    <name evidence="2" type="ORF">C1J00_43565</name>
</gene>
<keyword evidence="3" id="KW-1185">Reference proteome</keyword>
<comment type="caution">
    <text evidence="2">The sequence shown here is derived from an EMBL/GenBank/DDBJ whole genome shotgun (WGS) entry which is preliminary data.</text>
</comment>
<feature type="compositionally biased region" description="Polar residues" evidence="1">
    <location>
        <begin position="110"/>
        <end position="125"/>
    </location>
</feature>
<protein>
    <submittedName>
        <fullName evidence="2">Transposase</fullName>
    </submittedName>
</protein>
<evidence type="ECO:0000313" key="3">
    <source>
        <dbReference type="Proteomes" id="UP000235943"/>
    </source>
</evidence>
<evidence type="ECO:0000313" key="2">
    <source>
        <dbReference type="EMBL" id="PNG16155.1"/>
    </source>
</evidence>
<dbReference type="AlphaFoldDB" id="A0A2N8TAW4"/>
<dbReference type="EMBL" id="POUC01000873">
    <property type="protein sequence ID" value="PNG16155.1"/>
    <property type="molecule type" value="Genomic_DNA"/>
</dbReference>
<reference evidence="2 3" key="1">
    <citation type="submission" date="2018-01" db="EMBL/GenBank/DDBJ databases">
        <title>Draft genome sequence of Streptomyces sp. 13K301.</title>
        <authorList>
            <person name="Sahin N."/>
            <person name="Saygin H."/>
            <person name="Ay H."/>
        </authorList>
    </citation>
    <scope>NUCLEOTIDE SEQUENCE [LARGE SCALE GENOMIC DNA]</scope>
    <source>
        <strain evidence="2 3">13K301</strain>
    </source>
</reference>
<sequence length="144" mass="15722">GKLKARLVSMASEHGLSIVAVDPAYTSMWGDQHWKKPLTSKKRKMSRHDAAGIAIGRRALGHPIRRRTAPPPQHQSDAAGHRTAQAGPGARGREGTRPPVTERAHDARSRTGTQRTRETSASNTVRDARSSRSWQPGHCLGTVR</sequence>
<feature type="region of interest" description="Disordered" evidence="1">
    <location>
        <begin position="55"/>
        <end position="144"/>
    </location>
</feature>
<proteinExistence type="predicted"/>